<reference evidence="1" key="1">
    <citation type="submission" date="2013-12" db="EMBL/GenBank/DDBJ databases">
        <title>A Varibaculum cambriense genome reconstructed from a premature infant gut community with otherwise low bacterial novelty that shifts toward anaerobic metabolism during the third week of life.</title>
        <authorList>
            <person name="Brown C.T."/>
            <person name="Sharon I."/>
            <person name="Thomas B.C."/>
            <person name="Castelle C.J."/>
            <person name="Morowitz M.J."/>
            <person name="Banfield J.F."/>
        </authorList>
    </citation>
    <scope>NUCLEOTIDE SEQUENCE</scope>
</reference>
<sequence>YEARIKLLESRITPEQLTGNPTEYKGYRSVEIYRG</sequence>
<name>W1XDJ8_9ZZZZ</name>
<proteinExistence type="predicted"/>
<dbReference type="AlphaFoldDB" id="W1XDJ8"/>
<feature type="non-terminal residue" evidence="1">
    <location>
        <position position="1"/>
    </location>
</feature>
<evidence type="ECO:0000313" key="1">
    <source>
        <dbReference type="EMBL" id="ETJ28201.1"/>
    </source>
</evidence>
<dbReference type="EMBL" id="AZMM01016770">
    <property type="protein sequence ID" value="ETJ28201.1"/>
    <property type="molecule type" value="Genomic_DNA"/>
</dbReference>
<accession>W1XDJ8</accession>
<comment type="caution">
    <text evidence="1">The sequence shown here is derived from an EMBL/GenBank/DDBJ whole genome shotgun (WGS) entry which is preliminary data.</text>
</comment>
<gene>
    <name evidence="1" type="ORF">Q604_UNBC16770G0001</name>
</gene>
<protein>
    <submittedName>
        <fullName evidence="1">Uncharacterized protein</fullName>
    </submittedName>
</protein>
<organism evidence="1">
    <name type="scientific">human gut metagenome</name>
    <dbReference type="NCBI Taxonomy" id="408170"/>
    <lineage>
        <taxon>unclassified sequences</taxon>
        <taxon>metagenomes</taxon>
        <taxon>organismal metagenomes</taxon>
    </lineage>
</organism>